<dbReference type="Gene3D" id="3.20.20.80">
    <property type="entry name" value="Glycosidases"/>
    <property type="match status" value="2"/>
</dbReference>
<dbReference type="InterPro" id="IPR008979">
    <property type="entry name" value="Galactose-bd-like_sf"/>
</dbReference>
<evidence type="ECO:0000259" key="6">
    <source>
        <dbReference type="Pfam" id="PF21317"/>
    </source>
</evidence>
<dbReference type="Pfam" id="PF21467">
    <property type="entry name" value="BetaGal_gal-bd"/>
    <property type="match status" value="1"/>
</dbReference>
<evidence type="ECO:0000256" key="3">
    <source>
        <dbReference type="ARBA" id="ARBA00023295"/>
    </source>
</evidence>
<feature type="domain" description="Glycoside hydrolase 35 catalytic" evidence="5">
    <location>
        <begin position="61"/>
        <end position="177"/>
    </location>
</feature>
<dbReference type="OrthoDB" id="1657402at2759"/>
<dbReference type="GO" id="GO:0004565">
    <property type="term" value="F:beta-galactosidase activity"/>
    <property type="evidence" value="ECO:0007669"/>
    <property type="project" value="InterPro"/>
</dbReference>
<feature type="domain" description="Beta-galactosidase galactose-binding" evidence="7">
    <location>
        <begin position="439"/>
        <end position="499"/>
    </location>
</feature>
<comment type="caution">
    <text evidence="8">The sequence shown here is derived from an EMBL/GenBank/DDBJ whole genome shotgun (WGS) entry which is preliminary data.</text>
</comment>
<sequence length="530" mass="60940">MCSSRLLLVLGYLVIFILIQHNSPDYEFNRFRATQQINKPGYHCEACIRLDVNSNTLTRFGIPYQFIGGQIDYFRIPLIYWEDRLQKAKAAGLDVVEFYIPWNFHERSPGSFEFSGQRNISHYLELIKKSGLLAVVRPGPYICAEWTLGGIPPWLWYQSSFVQLRTSHPDPFCEIKNFHLLEAVGPNKPLINNEFYTGWFDNWGKFHKKRSITKLVSSFWRQISYSNRVSLSFYMFHGGTSFGLWNGANTDPFLPQTTTYDYDAPISEAGDLTEKYMRIRKAIFQFRRQKPPPLPRNTTKSVYPSAFLEPVSHLLWLLSNGTESVQPVLMENLKQRYHGSAYRDFPNQRLNFSYTGKGKTLYLLVENRGYVNYGSEVSTDRKGIMHPVYLGEDLLKHWIMYPICFNKDGLFCPGTNILDQLGNPGPGQTLYGMPRMGLIYRGALTINTENELADTFVEPKSFKRGLLYINSILLGRFDQASGPQLTLFVPKSFLRFGINDIVIVDLSGMRTNGKIAFRDQPIWLSGSSKL</sequence>
<evidence type="ECO:0000313" key="8">
    <source>
        <dbReference type="EMBL" id="KAA0185802.1"/>
    </source>
</evidence>
<organism evidence="8 9">
    <name type="scientific">Fasciolopsis buskii</name>
    <dbReference type="NCBI Taxonomy" id="27845"/>
    <lineage>
        <taxon>Eukaryota</taxon>
        <taxon>Metazoa</taxon>
        <taxon>Spiralia</taxon>
        <taxon>Lophotrochozoa</taxon>
        <taxon>Platyhelminthes</taxon>
        <taxon>Trematoda</taxon>
        <taxon>Digenea</taxon>
        <taxon>Plagiorchiida</taxon>
        <taxon>Echinostomata</taxon>
        <taxon>Echinostomatoidea</taxon>
        <taxon>Fasciolidae</taxon>
        <taxon>Fasciolopsis</taxon>
    </lineage>
</organism>
<evidence type="ECO:0000259" key="7">
    <source>
        <dbReference type="Pfam" id="PF21467"/>
    </source>
</evidence>
<keyword evidence="2" id="KW-0378">Hydrolase</keyword>
<keyword evidence="3" id="KW-0326">Glycosidase</keyword>
<name>A0A8E0RR48_9TREM</name>
<evidence type="ECO:0008006" key="10">
    <source>
        <dbReference type="Google" id="ProtNLM"/>
    </source>
</evidence>
<dbReference type="GO" id="GO:0005975">
    <property type="term" value="P:carbohydrate metabolic process"/>
    <property type="evidence" value="ECO:0007669"/>
    <property type="project" value="InterPro"/>
</dbReference>
<feature type="chain" id="PRO_5034423486" description="Beta-galactosidase" evidence="4">
    <location>
        <begin position="25"/>
        <end position="530"/>
    </location>
</feature>
<gene>
    <name evidence="8" type="ORF">FBUS_03334</name>
</gene>
<comment type="similarity">
    <text evidence="1">Belongs to the glycosyl hydrolase 35 family.</text>
</comment>
<feature type="domain" description="Beta-galactosidase 1-like first all-beta" evidence="6">
    <location>
        <begin position="335"/>
        <end position="403"/>
    </location>
</feature>
<dbReference type="Gene3D" id="2.60.120.260">
    <property type="entry name" value="Galactose-binding domain-like"/>
    <property type="match status" value="2"/>
</dbReference>
<dbReference type="InterPro" id="IPR031330">
    <property type="entry name" value="Gly_Hdrlase_35_cat"/>
</dbReference>
<dbReference type="InterPro" id="IPR048912">
    <property type="entry name" value="BetaGal1-like_ABD1"/>
</dbReference>
<evidence type="ECO:0000256" key="4">
    <source>
        <dbReference type="SAM" id="SignalP"/>
    </source>
</evidence>
<evidence type="ECO:0000256" key="2">
    <source>
        <dbReference type="ARBA" id="ARBA00022801"/>
    </source>
</evidence>
<dbReference type="InterPro" id="IPR026283">
    <property type="entry name" value="B-gal_1-like"/>
</dbReference>
<feature type="signal peptide" evidence="4">
    <location>
        <begin position="1"/>
        <end position="24"/>
    </location>
</feature>
<dbReference type="SUPFAM" id="SSF51445">
    <property type="entry name" value="(Trans)glycosidases"/>
    <property type="match status" value="2"/>
</dbReference>
<evidence type="ECO:0000313" key="9">
    <source>
        <dbReference type="Proteomes" id="UP000728185"/>
    </source>
</evidence>
<dbReference type="PIRSF" id="PIRSF006336">
    <property type="entry name" value="B-gal"/>
    <property type="match status" value="1"/>
</dbReference>
<dbReference type="PANTHER" id="PTHR23421">
    <property type="entry name" value="BETA-GALACTOSIDASE RELATED"/>
    <property type="match status" value="1"/>
</dbReference>
<dbReference type="InterPro" id="IPR048913">
    <property type="entry name" value="BetaGal_gal-bd"/>
</dbReference>
<dbReference type="Pfam" id="PF21317">
    <property type="entry name" value="BetaGal_ABD_1"/>
    <property type="match status" value="1"/>
</dbReference>
<accession>A0A8E0RR48</accession>
<dbReference type="EMBL" id="LUCM01010213">
    <property type="protein sequence ID" value="KAA0185802.1"/>
    <property type="molecule type" value="Genomic_DNA"/>
</dbReference>
<keyword evidence="4" id="KW-0732">Signal</keyword>
<dbReference type="AlphaFoldDB" id="A0A8E0RR48"/>
<keyword evidence="9" id="KW-1185">Reference proteome</keyword>
<protein>
    <recommendedName>
        <fullName evidence="10">Beta-galactosidase</fullName>
    </recommendedName>
</protein>
<proteinExistence type="inferred from homology"/>
<dbReference type="PRINTS" id="PR00742">
    <property type="entry name" value="GLHYDRLASE35"/>
</dbReference>
<evidence type="ECO:0000259" key="5">
    <source>
        <dbReference type="Pfam" id="PF01301"/>
    </source>
</evidence>
<dbReference type="SUPFAM" id="SSF49785">
    <property type="entry name" value="Galactose-binding domain-like"/>
    <property type="match status" value="1"/>
</dbReference>
<dbReference type="Pfam" id="PF01301">
    <property type="entry name" value="Glyco_hydro_35"/>
    <property type="match status" value="1"/>
</dbReference>
<dbReference type="InterPro" id="IPR001944">
    <property type="entry name" value="Glycoside_Hdrlase_35"/>
</dbReference>
<reference evidence="8" key="1">
    <citation type="submission" date="2019-05" db="EMBL/GenBank/DDBJ databases">
        <title>Annotation for the trematode Fasciolopsis buski.</title>
        <authorList>
            <person name="Choi Y.-J."/>
        </authorList>
    </citation>
    <scope>NUCLEOTIDE SEQUENCE</scope>
    <source>
        <strain evidence="8">HT</strain>
        <tissue evidence="8">Whole worm</tissue>
    </source>
</reference>
<dbReference type="Proteomes" id="UP000728185">
    <property type="component" value="Unassembled WGS sequence"/>
</dbReference>
<evidence type="ECO:0000256" key="1">
    <source>
        <dbReference type="ARBA" id="ARBA00009809"/>
    </source>
</evidence>
<dbReference type="InterPro" id="IPR017853">
    <property type="entry name" value="GH"/>
</dbReference>